<dbReference type="GO" id="GO:0005829">
    <property type="term" value="C:cytosol"/>
    <property type="evidence" value="ECO:0007669"/>
    <property type="project" value="TreeGrafter"/>
</dbReference>
<name>A0A176VMN5_MARPO</name>
<dbReference type="EMBL" id="LVLJ01003548">
    <property type="protein sequence ID" value="OAE21046.1"/>
    <property type="molecule type" value="Genomic_DNA"/>
</dbReference>
<gene>
    <name evidence="1" type="ORF">AXG93_606s1320</name>
</gene>
<dbReference type="PANTHER" id="PTHR10997:SF29">
    <property type="entry name" value="ARM REPEAT SUPERFAMILY PROTEIN"/>
    <property type="match status" value="1"/>
</dbReference>
<dbReference type="Proteomes" id="UP000077202">
    <property type="component" value="Unassembled WGS sequence"/>
</dbReference>
<dbReference type="GO" id="GO:0005635">
    <property type="term" value="C:nuclear envelope"/>
    <property type="evidence" value="ECO:0007669"/>
    <property type="project" value="TreeGrafter"/>
</dbReference>
<keyword evidence="2" id="KW-1185">Reference proteome</keyword>
<dbReference type="InterPro" id="IPR011989">
    <property type="entry name" value="ARM-like"/>
</dbReference>
<evidence type="ECO:0000313" key="1">
    <source>
        <dbReference type="EMBL" id="OAE21046.1"/>
    </source>
</evidence>
<dbReference type="InterPro" id="IPR016024">
    <property type="entry name" value="ARM-type_fold"/>
</dbReference>
<comment type="caution">
    <text evidence="1">The sequence shown here is derived from an EMBL/GenBank/DDBJ whole genome shotgun (WGS) entry which is preliminary data.</text>
</comment>
<organism evidence="1 2">
    <name type="scientific">Marchantia polymorpha subsp. ruderalis</name>
    <dbReference type="NCBI Taxonomy" id="1480154"/>
    <lineage>
        <taxon>Eukaryota</taxon>
        <taxon>Viridiplantae</taxon>
        <taxon>Streptophyta</taxon>
        <taxon>Embryophyta</taxon>
        <taxon>Marchantiophyta</taxon>
        <taxon>Marchantiopsida</taxon>
        <taxon>Marchantiidae</taxon>
        <taxon>Marchantiales</taxon>
        <taxon>Marchantiaceae</taxon>
        <taxon>Marchantia</taxon>
    </lineage>
</organism>
<reference evidence="1" key="1">
    <citation type="submission" date="2016-03" db="EMBL/GenBank/DDBJ databases">
        <title>Mechanisms controlling the formation of the plant cell surface in tip-growing cells are functionally conserved among land plants.</title>
        <authorList>
            <person name="Honkanen S."/>
            <person name="Jones V.A."/>
            <person name="Morieri G."/>
            <person name="Champion C."/>
            <person name="Hetherington A.J."/>
            <person name="Kelly S."/>
            <person name="Saint-Marcoux D."/>
            <person name="Proust H."/>
            <person name="Prescott H."/>
            <person name="Dolan L."/>
        </authorList>
    </citation>
    <scope>NUCLEOTIDE SEQUENCE [LARGE SCALE GENOMIC DNA]</scope>
    <source>
        <tissue evidence="1">Whole gametophyte</tissue>
    </source>
</reference>
<dbReference type="SUPFAM" id="SSF48371">
    <property type="entry name" value="ARM repeat"/>
    <property type="match status" value="1"/>
</dbReference>
<sequence length="713" mass="79924">MFLMAKTDEYRALKKGTCGSLFCCLYQAQLEENDWYSSITPRRALKIVLQYADTEVFQPMQERVVALAFEEIAKLVVTESGWRVVAPQLPSLFERAIFPALRFKEQDRLDWEEDEEDYLQKNLPMTLEHIGEDDGLTPRQSAVNLLGMIAMSKRQSGTRKLKDRVQEGTIGDTLIFPVLLNFPFPENFFVPTSEAASNYFGTLVAYGGLRQFLKMQSPDFVTMIIHTRVMPIFSMTTSSPYIVATACWLIGTLATCMPKMLNKEVYSGLMKALLTPDQGEVSWRPVRTTAARAMVILLQEMYMPLSWMPLLNGAVAGARILDVQGAILCFQLLSAFIEAGGPSIAHYVPSITSGVQQEISKHLIPCDGSWPQLCSEQQLFNVLDGVKVVDEGFCVMASLVQIWDASEPQKPDGGQVWQKWKAGSALVAGSLSLLLERAWLQSGESKSSSPPPTCLNDLSVLLAAVLKFIDNPKTVETLKVEALLQAWAELVAPWKAWEDKQDMAVFEVIDEALSLQVLTENMVSRSSSNKNGFIRWGEAFAALAERGRSPGLCKRTELKLAVITFVRLVSRLSETEEQYGSAGTTLACSCLLSILETVSRMKQLEVKTHEEYEECGDHGMDEETWVGRSEQYRQYRREQLSKELQKEVEWSSEDEHELELGLLNLVNEEGAVYSCLKRYATKYLMKDSIPQVVCDFVESFPDYGSALSIPPVL</sequence>
<dbReference type="PANTHER" id="PTHR10997">
    <property type="entry name" value="IMPORTIN-7, 8, 11"/>
    <property type="match status" value="1"/>
</dbReference>
<protein>
    <submittedName>
        <fullName evidence="1">Uncharacterized protein</fullName>
    </submittedName>
</protein>
<dbReference type="GO" id="GO:0005049">
    <property type="term" value="F:nuclear export signal receptor activity"/>
    <property type="evidence" value="ECO:0007669"/>
    <property type="project" value="TreeGrafter"/>
</dbReference>
<dbReference type="GO" id="GO:0006611">
    <property type="term" value="P:protein export from nucleus"/>
    <property type="evidence" value="ECO:0007669"/>
    <property type="project" value="TreeGrafter"/>
</dbReference>
<dbReference type="Gene3D" id="1.25.10.10">
    <property type="entry name" value="Leucine-rich Repeat Variant"/>
    <property type="match status" value="1"/>
</dbReference>
<dbReference type="AlphaFoldDB" id="A0A176VMN5"/>
<proteinExistence type="predicted"/>
<dbReference type="GO" id="GO:0006606">
    <property type="term" value="P:protein import into nucleus"/>
    <property type="evidence" value="ECO:0007669"/>
    <property type="project" value="TreeGrafter"/>
</dbReference>
<evidence type="ECO:0000313" key="2">
    <source>
        <dbReference type="Proteomes" id="UP000077202"/>
    </source>
</evidence>
<accession>A0A176VMN5</accession>